<dbReference type="SUPFAM" id="SSF54001">
    <property type="entry name" value="Cysteine proteinases"/>
    <property type="match status" value="1"/>
</dbReference>
<reference evidence="2 3" key="1">
    <citation type="submission" date="2018-10" db="EMBL/GenBank/DDBJ databases">
        <title>A high-quality apple genome assembly.</title>
        <authorList>
            <person name="Hu J."/>
        </authorList>
    </citation>
    <scope>NUCLEOTIDE SEQUENCE [LARGE SCALE GENOMIC DNA]</scope>
    <source>
        <strain evidence="3">cv. HFTH1</strain>
        <tissue evidence="2">Young leaf</tissue>
    </source>
</reference>
<comment type="caution">
    <text evidence="2">The sequence shown here is derived from an EMBL/GenBank/DDBJ whole genome shotgun (WGS) entry which is preliminary data.</text>
</comment>
<evidence type="ECO:0000313" key="2">
    <source>
        <dbReference type="EMBL" id="RXH73898.1"/>
    </source>
</evidence>
<accession>A0A498HQS6</accession>
<dbReference type="InterPro" id="IPR038765">
    <property type="entry name" value="Papain-like_cys_pep_sf"/>
</dbReference>
<dbReference type="EMBL" id="RDQH01000341">
    <property type="protein sequence ID" value="RXH73898.1"/>
    <property type="molecule type" value="Genomic_DNA"/>
</dbReference>
<gene>
    <name evidence="2" type="ORF">DVH24_016720</name>
</gene>
<feature type="region of interest" description="Disordered" evidence="1">
    <location>
        <begin position="1"/>
        <end position="23"/>
    </location>
</feature>
<feature type="compositionally biased region" description="Polar residues" evidence="1">
    <location>
        <begin position="1"/>
        <end position="22"/>
    </location>
</feature>
<dbReference type="Proteomes" id="UP000290289">
    <property type="component" value="Chromosome 15"/>
</dbReference>
<evidence type="ECO:0000313" key="3">
    <source>
        <dbReference type="Proteomes" id="UP000290289"/>
    </source>
</evidence>
<organism evidence="2 3">
    <name type="scientific">Malus domestica</name>
    <name type="common">Apple</name>
    <name type="synonym">Pyrus malus</name>
    <dbReference type="NCBI Taxonomy" id="3750"/>
    <lineage>
        <taxon>Eukaryota</taxon>
        <taxon>Viridiplantae</taxon>
        <taxon>Streptophyta</taxon>
        <taxon>Embryophyta</taxon>
        <taxon>Tracheophyta</taxon>
        <taxon>Spermatophyta</taxon>
        <taxon>Magnoliopsida</taxon>
        <taxon>eudicotyledons</taxon>
        <taxon>Gunneridae</taxon>
        <taxon>Pentapetalae</taxon>
        <taxon>rosids</taxon>
        <taxon>fabids</taxon>
        <taxon>Rosales</taxon>
        <taxon>Rosaceae</taxon>
        <taxon>Amygdaloideae</taxon>
        <taxon>Maleae</taxon>
        <taxon>Malus</taxon>
    </lineage>
</organism>
<dbReference type="AlphaFoldDB" id="A0A498HQS6"/>
<keyword evidence="3" id="KW-1185">Reference proteome</keyword>
<proteinExistence type="predicted"/>
<evidence type="ECO:0000256" key="1">
    <source>
        <dbReference type="SAM" id="MobiDB-lite"/>
    </source>
</evidence>
<name>A0A498HQS6_MALDO</name>
<sequence>MEWNYTPQVAGEQSNSAQSFVSKSGAEATREGYALEEEDDCWAVASVECLQAVVNMNTGIQLLFSPQHIVDYALGFMCA</sequence>
<protein>
    <submittedName>
        <fullName evidence="2">Uncharacterized protein</fullName>
    </submittedName>
</protein>